<evidence type="ECO:0000256" key="3">
    <source>
        <dbReference type="ARBA" id="ARBA00022723"/>
    </source>
</evidence>
<evidence type="ECO:0000256" key="7">
    <source>
        <dbReference type="ARBA" id="ARBA00023136"/>
    </source>
</evidence>
<evidence type="ECO:0000256" key="11">
    <source>
        <dbReference type="SAM" id="SignalP"/>
    </source>
</evidence>
<dbReference type="InterPro" id="IPR001841">
    <property type="entry name" value="Znf_RING"/>
</dbReference>
<comment type="subcellular location">
    <subcellularLocation>
        <location evidence="1">Membrane</location>
        <topology evidence="1">Single-pass membrane protein</topology>
    </subcellularLocation>
</comment>
<feature type="compositionally biased region" description="Low complexity" evidence="9">
    <location>
        <begin position="556"/>
        <end position="570"/>
    </location>
</feature>
<evidence type="ECO:0000256" key="2">
    <source>
        <dbReference type="ARBA" id="ARBA00022692"/>
    </source>
</evidence>
<dbReference type="Pfam" id="PF13639">
    <property type="entry name" value="zf-RING_2"/>
    <property type="match status" value="1"/>
</dbReference>
<evidence type="ECO:0000256" key="1">
    <source>
        <dbReference type="ARBA" id="ARBA00004167"/>
    </source>
</evidence>
<dbReference type="Gene3D" id="3.30.40.10">
    <property type="entry name" value="Zinc/RING finger domain, C3HC4 (zinc finger)"/>
    <property type="match status" value="1"/>
</dbReference>
<feature type="region of interest" description="Disordered" evidence="9">
    <location>
        <begin position="340"/>
        <end position="363"/>
    </location>
</feature>
<evidence type="ECO:0000256" key="10">
    <source>
        <dbReference type="SAM" id="Phobius"/>
    </source>
</evidence>
<evidence type="ECO:0000256" key="9">
    <source>
        <dbReference type="SAM" id="MobiDB-lite"/>
    </source>
</evidence>
<comment type="caution">
    <text evidence="13">The sequence shown here is derived from an EMBL/GenBank/DDBJ whole genome shotgun (WGS) entry which is preliminary data.</text>
</comment>
<dbReference type="PROSITE" id="PS50089">
    <property type="entry name" value="ZF_RING_2"/>
    <property type="match status" value="1"/>
</dbReference>
<evidence type="ECO:0000256" key="8">
    <source>
        <dbReference type="PROSITE-ProRule" id="PRU00175"/>
    </source>
</evidence>
<feature type="domain" description="RING-type" evidence="12">
    <location>
        <begin position="271"/>
        <end position="312"/>
    </location>
</feature>
<reference evidence="13 14" key="1">
    <citation type="submission" date="2024-08" db="EMBL/GenBank/DDBJ databases">
        <authorList>
            <person name="Cucini C."/>
            <person name="Frati F."/>
        </authorList>
    </citation>
    <scope>NUCLEOTIDE SEQUENCE [LARGE SCALE GENOMIC DNA]</scope>
</reference>
<proteinExistence type="predicted"/>
<dbReference type="Gene3D" id="3.50.30.30">
    <property type="match status" value="1"/>
</dbReference>
<sequence>MGHFVREWKSIFLTMLFIGLSCFNTSVQSVAAASEWPLGLPEEYTTAYINITYNIRNGSVVNERSQTGRFGRGGKIASVSGVVVHVKSIRNGTINHYGCDPIINEPKEEWIALIKRGMCDFELKLENAYAKKAVGMIVYDREESESLEDMKLSAYTIPGIFTYKSKGERIANLTDGGTRVDMHITVGEVCSRPYSGINRTSVLFVSISFIVLMIISLAWLVFYYVQRFRYLHAKDRLAQRLCNAAKKALAKIPTRNIKQTDKEVSGEGECCAVCIEFYKAGDMLRTLPCRHEFHKGCVDPWLLEHRTCPMCKMDILKYYGFIFTGSQESILHLDLEDGGLNSSDSRETESPTHDNHHNRHRNQVLHATTQQVESLSVSISPEESAVPSFSTQSSERKPSLISLVISSLSSTVVATANGCITATTNSPPIVISCPSDVTDGLIVTISEKDTPDKGHTSGCTSTTAILTMTTINDKKVQHENEDVCRQNEIPSHNTPDSGYNSSQPLLRAAKDAEATAPTKSSLNNQRKTSKSSMKENVLDEGCPLQSPTGSEDVTMSINSPLQSQSSSTPPDLAFVPSTPTD</sequence>
<dbReference type="PANTHER" id="PTHR46539:SF23">
    <property type="entry name" value="RING-TYPE DOMAIN-CONTAINING PROTEIN"/>
    <property type="match status" value="1"/>
</dbReference>
<evidence type="ECO:0000313" key="14">
    <source>
        <dbReference type="Proteomes" id="UP001642540"/>
    </source>
</evidence>
<evidence type="ECO:0000256" key="4">
    <source>
        <dbReference type="ARBA" id="ARBA00022771"/>
    </source>
</evidence>
<dbReference type="SMART" id="SM00184">
    <property type="entry name" value="RING"/>
    <property type="match status" value="1"/>
</dbReference>
<feature type="transmembrane region" description="Helical" evidence="10">
    <location>
        <begin position="202"/>
        <end position="225"/>
    </location>
</feature>
<name>A0ABP1PXY5_9HEXA</name>
<evidence type="ECO:0000256" key="6">
    <source>
        <dbReference type="ARBA" id="ARBA00022989"/>
    </source>
</evidence>
<dbReference type="InterPro" id="IPR046450">
    <property type="entry name" value="PA_dom_sf"/>
</dbReference>
<dbReference type="InterPro" id="IPR003137">
    <property type="entry name" value="PA_domain"/>
</dbReference>
<keyword evidence="11" id="KW-0732">Signal</keyword>
<gene>
    <name evidence="13" type="ORF">ODALV1_LOCUS4418</name>
</gene>
<keyword evidence="14" id="KW-1185">Reference proteome</keyword>
<feature type="compositionally biased region" description="Polar residues" evidence="9">
    <location>
        <begin position="545"/>
        <end position="555"/>
    </location>
</feature>
<dbReference type="CDD" id="cd16668">
    <property type="entry name" value="RING-H2_RNF130-like"/>
    <property type="match status" value="1"/>
</dbReference>
<dbReference type="PANTHER" id="PTHR46539">
    <property type="entry name" value="E3 UBIQUITIN-PROTEIN LIGASE ATL42"/>
    <property type="match status" value="1"/>
</dbReference>
<evidence type="ECO:0000313" key="13">
    <source>
        <dbReference type="EMBL" id="CAL8079618.1"/>
    </source>
</evidence>
<protein>
    <recommendedName>
        <fullName evidence="12">RING-type domain-containing protein</fullName>
    </recommendedName>
</protein>
<keyword evidence="7 10" id="KW-0472">Membrane</keyword>
<feature type="compositionally biased region" description="Basic and acidic residues" evidence="9">
    <location>
        <begin position="344"/>
        <end position="355"/>
    </location>
</feature>
<dbReference type="EMBL" id="CAXLJM020000013">
    <property type="protein sequence ID" value="CAL8079618.1"/>
    <property type="molecule type" value="Genomic_DNA"/>
</dbReference>
<evidence type="ECO:0000259" key="12">
    <source>
        <dbReference type="PROSITE" id="PS50089"/>
    </source>
</evidence>
<feature type="signal peptide" evidence="11">
    <location>
        <begin position="1"/>
        <end position="32"/>
    </location>
</feature>
<dbReference type="Pfam" id="PF02225">
    <property type="entry name" value="PA"/>
    <property type="match status" value="1"/>
</dbReference>
<dbReference type="PROSITE" id="PS51257">
    <property type="entry name" value="PROKAR_LIPOPROTEIN"/>
    <property type="match status" value="1"/>
</dbReference>
<feature type="chain" id="PRO_5046059740" description="RING-type domain-containing protein" evidence="11">
    <location>
        <begin position="33"/>
        <end position="581"/>
    </location>
</feature>
<keyword evidence="5" id="KW-0862">Zinc</keyword>
<keyword evidence="6 10" id="KW-1133">Transmembrane helix</keyword>
<evidence type="ECO:0000256" key="5">
    <source>
        <dbReference type="ARBA" id="ARBA00022833"/>
    </source>
</evidence>
<feature type="compositionally biased region" description="Polar residues" evidence="9">
    <location>
        <begin position="517"/>
        <end position="526"/>
    </location>
</feature>
<keyword evidence="3" id="KW-0479">Metal-binding</keyword>
<accession>A0ABP1PXY5</accession>
<organism evidence="13 14">
    <name type="scientific">Orchesella dallaii</name>
    <dbReference type="NCBI Taxonomy" id="48710"/>
    <lineage>
        <taxon>Eukaryota</taxon>
        <taxon>Metazoa</taxon>
        <taxon>Ecdysozoa</taxon>
        <taxon>Arthropoda</taxon>
        <taxon>Hexapoda</taxon>
        <taxon>Collembola</taxon>
        <taxon>Entomobryomorpha</taxon>
        <taxon>Entomobryoidea</taxon>
        <taxon>Orchesellidae</taxon>
        <taxon>Orchesellinae</taxon>
        <taxon>Orchesella</taxon>
    </lineage>
</organism>
<dbReference type="InterPro" id="IPR013083">
    <property type="entry name" value="Znf_RING/FYVE/PHD"/>
</dbReference>
<keyword evidence="2 10" id="KW-0812">Transmembrane</keyword>
<feature type="region of interest" description="Disordered" evidence="9">
    <location>
        <begin position="509"/>
        <end position="581"/>
    </location>
</feature>
<dbReference type="SUPFAM" id="SSF52025">
    <property type="entry name" value="PA domain"/>
    <property type="match status" value="1"/>
</dbReference>
<dbReference type="SUPFAM" id="SSF57850">
    <property type="entry name" value="RING/U-box"/>
    <property type="match status" value="1"/>
</dbReference>
<dbReference type="Proteomes" id="UP001642540">
    <property type="component" value="Unassembled WGS sequence"/>
</dbReference>
<keyword evidence="4 8" id="KW-0863">Zinc-finger</keyword>